<dbReference type="EMBL" id="JACHJH010000005">
    <property type="protein sequence ID" value="MBB4894660.1"/>
    <property type="molecule type" value="Genomic_DNA"/>
</dbReference>
<dbReference type="InterPro" id="IPR058330">
    <property type="entry name" value="DUF8017"/>
</dbReference>
<feature type="transmembrane region" description="Helical" evidence="2">
    <location>
        <begin position="154"/>
        <end position="175"/>
    </location>
</feature>
<proteinExistence type="predicted"/>
<keyword evidence="5" id="KW-1185">Reference proteome</keyword>
<keyword evidence="2" id="KW-1133">Transmembrane helix</keyword>
<sequence length="417" mass="41805">MSWPQNPEQPQQPAQPQNPQPPQGGFGPPPVWGPEGTGHAEPTMVSQPAVPAPPAPGPEGSPHAQPTMIAQPAMPSPPGPVGGAGAVPPPPPPGPVGGAGAVPPPPAPGPVYGHGHGPVPGPQSAPPMATAPMPHLPQQPGPAQPPAQPKSRTLLAIVGGVVALAVIGGGVAFALQGGGKKSDDAKGAGQASEAPAQQPSQAPAAPDGSAAPGASAAPMVAGWQTQNSETHHFSYDVPGKADNWKVLPPETAIAYTKDGKPLVTMSGAANFHEGGCASRNDSSIGEAGKGQLAQVGVQGGAKDTPPEQAAYNVAGNWGFAAYGGLNGHKPEMKVGKAVPWKHNGIDGFTSTAEVTLTNRASSCVPPKAVVHSIAQKLPNGEVHVWVIYADQGVPDALTPDQIEKIMNTVRPFKKSGA</sequence>
<feature type="compositionally biased region" description="Low complexity" evidence="1">
    <location>
        <begin position="1"/>
        <end position="15"/>
    </location>
</feature>
<protein>
    <recommendedName>
        <fullName evidence="3">DUF8017 domain-containing protein</fullName>
    </recommendedName>
</protein>
<evidence type="ECO:0000313" key="4">
    <source>
        <dbReference type="EMBL" id="MBB4894660.1"/>
    </source>
</evidence>
<feature type="region of interest" description="Disordered" evidence="1">
    <location>
        <begin position="177"/>
        <end position="217"/>
    </location>
</feature>
<feature type="compositionally biased region" description="Pro residues" evidence="1">
    <location>
        <begin position="50"/>
        <end position="59"/>
    </location>
</feature>
<dbReference type="RefSeq" id="WP_246470332.1">
    <property type="nucleotide sequence ID" value="NZ_JACHJH010000005.1"/>
</dbReference>
<feature type="domain" description="DUF8017" evidence="3">
    <location>
        <begin position="217"/>
        <end position="413"/>
    </location>
</feature>
<dbReference type="Proteomes" id="UP000556084">
    <property type="component" value="Unassembled WGS sequence"/>
</dbReference>
<gene>
    <name evidence="4" type="ORF">FHS39_003718</name>
</gene>
<feature type="compositionally biased region" description="Pro residues" evidence="1">
    <location>
        <begin position="16"/>
        <end position="32"/>
    </location>
</feature>
<organism evidence="4 5">
    <name type="scientific">Streptomyces olivoverticillatus</name>
    <dbReference type="NCBI Taxonomy" id="66427"/>
    <lineage>
        <taxon>Bacteria</taxon>
        <taxon>Bacillati</taxon>
        <taxon>Actinomycetota</taxon>
        <taxon>Actinomycetes</taxon>
        <taxon>Kitasatosporales</taxon>
        <taxon>Streptomycetaceae</taxon>
        <taxon>Streptomyces</taxon>
    </lineage>
</organism>
<feature type="region of interest" description="Disordered" evidence="1">
    <location>
        <begin position="1"/>
        <end position="149"/>
    </location>
</feature>
<keyword evidence="2" id="KW-0472">Membrane</keyword>
<accession>A0A7W7LQN4</accession>
<dbReference type="AlphaFoldDB" id="A0A7W7LQN4"/>
<evidence type="ECO:0000256" key="2">
    <source>
        <dbReference type="SAM" id="Phobius"/>
    </source>
</evidence>
<evidence type="ECO:0000259" key="3">
    <source>
        <dbReference type="Pfam" id="PF26056"/>
    </source>
</evidence>
<dbReference type="Pfam" id="PF26056">
    <property type="entry name" value="DUF8017"/>
    <property type="match status" value="1"/>
</dbReference>
<feature type="compositionally biased region" description="Low complexity" evidence="1">
    <location>
        <begin position="187"/>
        <end position="217"/>
    </location>
</feature>
<name>A0A7W7LQN4_9ACTN</name>
<feature type="compositionally biased region" description="Pro residues" evidence="1">
    <location>
        <begin position="134"/>
        <end position="148"/>
    </location>
</feature>
<evidence type="ECO:0000313" key="5">
    <source>
        <dbReference type="Proteomes" id="UP000556084"/>
    </source>
</evidence>
<comment type="caution">
    <text evidence="4">The sequence shown here is derived from an EMBL/GenBank/DDBJ whole genome shotgun (WGS) entry which is preliminary data.</text>
</comment>
<evidence type="ECO:0000256" key="1">
    <source>
        <dbReference type="SAM" id="MobiDB-lite"/>
    </source>
</evidence>
<reference evidence="4 5" key="1">
    <citation type="submission" date="2020-08" db="EMBL/GenBank/DDBJ databases">
        <title>Genomic Encyclopedia of Type Strains, Phase III (KMG-III): the genomes of soil and plant-associated and newly described type strains.</title>
        <authorList>
            <person name="Whitman W."/>
        </authorList>
    </citation>
    <scope>NUCLEOTIDE SEQUENCE [LARGE SCALE GENOMIC DNA]</scope>
    <source>
        <strain evidence="4 5">CECT 3266</strain>
    </source>
</reference>
<keyword evidence="2" id="KW-0812">Transmembrane</keyword>